<dbReference type="EMBL" id="LT629754">
    <property type="protein sequence ID" value="SDT16463.1"/>
    <property type="molecule type" value="Genomic_DNA"/>
</dbReference>
<protein>
    <submittedName>
        <fullName evidence="5">Site-specific recombinase XerD</fullName>
    </submittedName>
</protein>
<dbReference type="InterPro" id="IPR010998">
    <property type="entry name" value="Integrase_recombinase_N"/>
</dbReference>
<dbReference type="GeneID" id="90593668"/>
<reference evidence="5 6" key="1">
    <citation type="submission" date="2016-10" db="EMBL/GenBank/DDBJ databases">
        <authorList>
            <person name="Varghese N."/>
            <person name="Submissions S."/>
        </authorList>
    </citation>
    <scope>NUCLEOTIDE SEQUENCE [LARGE SCALE GENOMIC DNA]</scope>
    <source>
        <strain evidence="5 6">MAR_2009_60</strain>
    </source>
</reference>
<dbReference type="InterPro" id="IPR002104">
    <property type="entry name" value="Integrase_catalytic"/>
</dbReference>
<dbReference type="Gene3D" id="1.10.150.130">
    <property type="match status" value="1"/>
</dbReference>
<keyword evidence="6" id="KW-1185">Reference proteome</keyword>
<dbReference type="InterPro" id="IPR013762">
    <property type="entry name" value="Integrase-like_cat_sf"/>
</dbReference>
<proteinExistence type="inferred from homology"/>
<dbReference type="PANTHER" id="PTHR30349">
    <property type="entry name" value="PHAGE INTEGRASE-RELATED"/>
    <property type="match status" value="1"/>
</dbReference>
<evidence type="ECO:0000256" key="3">
    <source>
        <dbReference type="ARBA" id="ARBA00023172"/>
    </source>
</evidence>
<organism evidence="5 6">
    <name type="scientific">Maribacter dokdonensis</name>
    <dbReference type="NCBI Taxonomy" id="320912"/>
    <lineage>
        <taxon>Bacteria</taxon>
        <taxon>Pseudomonadati</taxon>
        <taxon>Bacteroidota</taxon>
        <taxon>Flavobacteriia</taxon>
        <taxon>Flavobacteriales</taxon>
        <taxon>Flavobacteriaceae</taxon>
        <taxon>Maribacter</taxon>
    </lineage>
</organism>
<evidence type="ECO:0000256" key="2">
    <source>
        <dbReference type="ARBA" id="ARBA00023125"/>
    </source>
</evidence>
<keyword evidence="3" id="KW-0233">DNA recombination</keyword>
<dbReference type="SUPFAM" id="SSF56349">
    <property type="entry name" value="DNA breaking-rejoining enzymes"/>
    <property type="match status" value="1"/>
</dbReference>
<gene>
    <name evidence="5" type="ORF">SAMN05192545_2917</name>
</gene>
<evidence type="ECO:0000256" key="1">
    <source>
        <dbReference type="ARBA" id="ARBA00008857"/>
    </source>
</evidence>
<comment type="similarity">
    <text evidence="1">Belongs to the 'phage' integrase family.</text>
</comment>
<dbReference type="InterPro" id="IPR011010">
    <property type="entry name" value="DNA_brk_join_enz"/>
</dbReference>
<evidence type="ECO:0000313" key="5">
    <source>
        <dbReference type="EMBL" id="SDT16463.1"/>
    </source>
</evidence>
<dbReference type="Gene3D" id="1.10.443.10">
    <property type="entry name" value="Intergrase catalytic core"/>
    <property type="match status" value="1"/>
</dbReference>
<name>A0ABY0UTM2_9FLAO</name>
<dbReference type="Pfam" id="PF00589">
    <property type="entry name" value="Phage_integrase"/>
    <property type="match status" value="1"/>
</dbReference>
<evidence type="ECO:0000259" key="4">
    <source>
        <dbReference type="PROSITE" id="PS51898"/>
    </source>
</evidence>
<sequence>MSKPQNSSKALFVDYIPAELKENKVWIIEYYVKNPFTEELQRKRFRVKPLKNITERRKLGKRMVAEVNKRLESGWNPFYQNKGTKELTKVVDALSLFMRRTKREYDDANVRYDTYKTYRSQCAVLESYLLEVIEKPDLLCYQLDEDFVGNYLDHVRYDKGLSARTRDNYLGFLGTLCAFLISKKYMVTNPTQNFHKINRKEKRRTLIDKPMRSMIFDYWQNRSEAYLVLCMVCYYCLIRRTELTKITVSDISLSNSTLWIDGSDSKNRKSKHVTIPDKLMPFLANHIKSAKNADFLFSANEFQPGQRRLRPDRITRNWEYMRKDLQLGNEIHWYSLKDSGITDLLAAGVPLISVRDQARHHSSAQTDAYTPRKILKANQNIRTADI</sequence>
<evidence type="ECO:0000313" key="6">
    <source>
        <dbReference type="Proteomes" id="UP000199574"/>
    </source>
</evidence>
<dbReference type="Pfam" id="PF13102">
    <property type="entry name" value="Phage_int_SAM_5"/>
    <property type="match status" value="1"/>
</dbReference>
<feature type="domain" description="Tyr recombinase" evidence="4">
    <location>
        <begin position="202"/>
        <end position="386"/>
    </location>
</feature>
<dbReference type="InterPro" id="IPR025269">
    <property type="entry name" value="SAM-like_dom"/>
</dbReference>
<keyword evidence="2" id="KW-0238">DNA-binding</keyword>
<dbReference type="Proteomes" id="UP000199574">
    <property type="component" value="Chromosome I"/>
</dbReference>
<dbReference type="CDD" id="cd00397">
    <property type="entry name" value="DNA_BRE_C"/>
    <property type="match status" value="1"/>
</dbReference>
<dbReference type="PROSITE" id="PS51898">
    <property type="entry name" value="TYR_RECOMBINASE"/>
    <property type="match status" value="1"/>
</dbReference>
<dbReference type="RefSeq" id="WP_091607082.1">
    <property type="nucleotide sequence ID" value="NZ_LT629754.1"/>
</dbReference>
<accession>A0ABY0UTM2</accession>
<dbReference type="PANTHER" id="PTHR30349:SF41">
    <property type="entry name" value="INTEGRASE_RECOMBINASE PROTEIN MJ0367-RELATED"/>
    <property type="match status" value="1"/>
</dbReference>
<dbReference type="InterPro" id="IPR050090">
    <property type="entry name" value="Tyrosine_recombinase_XerCD"/>
</dbReference>